<dbReference type="InterPro" id="IPR021720">
    <property type="entry name" value="Malectin_dom"/>
</dbReference>
<dbReference type="PANTHER" id="PTHR13460:SF0">
    <property type="entry name" value="MALECTIN"/>
    <property type="match status" value="1"/>
</dbReference>
<evidence type="ECO:0000313" key="12">
    <source>
        <dbReference type="EMBL" id="AEU35499.1"/>
    </source>
</evidence>
<evidence type="ECO:0000256" key="2">
    <source>
        <dbReference type="ARBA" id="ARBA00009141"/>
    </source>
</evidence>
<dbReference type="InterPro" id="IPR039155">
    <property type="entry name" value="MLEC"/>
</dbReference>
<dbReference type="AlphaFoldDB" id="G8NWX1"/>
<dbReference type="Proteomes" id="UP000007113">
    <property type="component" value="Chromosome"/>
</dbReference>
<dbReference type="GO" id="GO:0030246">
    <property type="term" value="F:carbohydrate binding"/>
    <property type="evidence" value="ECO:0007669"/>
    <property type="project" value="InterPro"/>
</dbReference>
<evidence type="ECO:0000256" key="7">
    <source>
        <dbReference type="ARBA" id="ARBA00023136"/>
    </source>
</evidence>
<sequence>MATQGTIPQPARLAEERQALEAVLASPRFRKNPRLTHLLEYICQKYFEGDTDNIKEYSIAADVFHRPESFDQATDSIVRVEVYRLRKKLREFYEGEGAHEPIEIVVATGHYLPEFVDRTAIEPHFPSVPDQNQETAPGDSSVAAPMTSRRFVQKNRIFLYVLPVIICALIVARLSSNLVHLTRSSNAPIASTPFAPVLPSGPEIRIRCGYSRPIFKDHEGNVWMGDRYFSGGATTDLPDQYIARTRDSEMYLTSRSGTFSYKIPLKPGTYEMRLYFAETTYSPTSSLGGGENSRVFNVQLNGALLLSQFDIVADAGANTADVRVFKDIHPGPDGNLQLNFSSVLGESMINAIEIVPGIAHHQRPIRMVAQNEFFVDKAGDLWSPDTYFGGGQLANDKITVAGTEDPGLYAGERYGNFSYALPADKGSYALTLYFAEKYWGTSQSKTGGVGSRVFDVLCNGTALTRNLDILKEAGPGHAFKKTFHGLHPNAQGKLIVSFVPDQNYASVDAVELEEETE</sequence>
<evidence type="ECO:0000256" key="1">
    <source>
        <dbReference type="ARBA" id="ARBA00004115"/>
    </source>
</evidence>
<dbReference type="EMBL" id="CP003130">
    <property type="protein sequence ID" value="AEU35499.1"/>
    <property type="molecule type" value="Genomic_DNA"/>
</dbReference>
<keyword evidence="9" id="KW-0119">Carbohydrate metabolism</keyword>
<feature type="transmembrane region" description="Helical" evidence="10">
    <location>
        <begin position="157"/>
        <end position="175"/>
    </location>
</feature>
<comment type="subcellular location">
    <subcellularLocation>
        <location evidence="1">Endoplasmic reticulum membrane</location>
        <topology evidence="1">Single-pass type I membrane protein</topology>
    </subcellularLocation>
</comment>
<feature type="domain" description="Malectin" evidence="11">
    <location>
        <begin position="205"/>
        <end position="320"/>
    </location>
</feature>
<dbReference type="OrthoDB" id="106871at2"/>
<evidence type="ECO:0000256" key="9">
    <source>
        <dbReference type="ARBA" id="ARBA00023277"/>
    </source>
</evidence>
<evidence type="ECO:0000256" key="5">
    <source>
        <dbReference type="ARBA" id="ARBA00022824"/>
    </source>
</evidence>
<dbReference type="HOGENOM" id="CLU_514712_0_0_0"/>
<keyword evidence="7 10" id="KW-0472">Membrane</keyword>
<gene>
    <name evidence="12" type="ordered locus">AciX8_1155</name>
</gene>
<keyword evidence="8" id="KW-0325">Glycoprotein</keyword>
<keyword evidence="5" id="KW-0256">Endoplasmic reticulum</keyword>
<dbReference type="eggNOG" id="COG0745">
    <property type="taxonomic scope" value="Bacteria"/>
</dbReference>
<dbReference type="Pfam" id="PF11721">
    <property type="entry name" value="Malectin"/>
    <property type="match status" value="2"/>
</dbReference>
<reference evidence="12 13" key="1">
    <citation type="submission" date="2011-11" db="EMBL/GenBank/DDBJ databases">
        <title>Complete sequence of Granulicella mallensis MP5ACTX8.</title>
        <authorList>
            <consortium name="US DOE Joint Genome Institute"/>
            <person name="Lucas S."/>
            <person name="Copeland A."/>
            <person name="Lapidus A."/>
            <person name="Cheng J.-F."/>
            <person name="Goodwin L."/>
            <person name="Pitluck S."/>
            <person name="Peters L."/>
            <person name="Lu M."/>
            <person name="Detter J.C."/>
            <person name="Han C."/>
            <person name="Tapia R."/>
            <person name="Land M."/>
            <person name="Hauser L."/>
            <person name="Kyrpides N."/>
            <person name="Ivanova N."/>
            <person name="Mikhailova N."/>
            <person name="Pagani I."/>
            <person name="Rawat S."/>
            <person name="Mannisto M."/>
            <person name="Haggblom M."/>
            <person name="Woyke T."/>
        </authorList>
    </citation>
    <scope>NUCLEOTIDE SEQUENCE [LARGE SCALE GENOMIC DNA]</scope>
    <source>
        <strain evidence="13">ATCC BAA-1857 / DSM 23137 / MP5ACTX8</strain>
    </source>
</reference>
<keyword evidence="3 10" id="KW-0812">Transmembrane</keyword>
<evidence type="ECO:0000259" key="11">
    <source>
        <dbReference type="Pfam" id="PF11721"/>
    </source>
</evidence>
<dbReference type="Gene3D" id="2.60.120.430">
    <property type="entry name" value="Galactose-binding lectin"/>
    <property type="match status" value="2"/>
</dbReference>
<evidence type="ECO:0000256" key="3">
    <source>
        <dbReference type="ARBA" id="ARBA00022692"/>
    </source>
</evidence>
<proteinExistence type="inferred from homology"/>
<dbReference type="STRING" id="682795.AciX8_1155"/>
<dbReference type="KEGG" id="gma:AciX8_1155"/>
<dbReference type="RefSeq" id="WP_014264379.1">
    <property type="nucleotide sequence ID" value="NC_016631.1"/>
</dbReference>
<dbReference type="PANTHER" id="PTHR13460">
    <property type="match status" value="1"/>
</dbReference>
<keyword evidence="4" id="KW-0732">Signal</keyword>
<comment type="similarity">
    <text evidence="2">Belongs to the malectin family.</text>
</comment>
<evidence type="ECO:0000256" key="6">
    <source>
        <dbReference type="ARBA" id="ARBA00022989"/>
    </source>
</evidence>
<protein>
    <submittedName>
        <fullName evidence="12">Di-glucose binding within endoplasmic reticulum</fullName>
    </submittedName>
</protein>
<feature type="domain" description="Malectin" evidence="11">
    <location>
        <begin position="372"/>
        <end position="482"/>
    </location>
</feature>
<keyword evidence="6 10" id="KW-1133">Transmembrane helix</keyword>
<evidence type="ECO:0000256" key="8">
    <source>
        <dbReference type="ARBA" id="ARBA00023180"/>
    </source>
</evidence>
<evidence type="ECO:0000256" key="10">
    <source>
        <dbReference type="SAM" id="Phobius"/>
    </source>
</evidence>
<evidence type="ECO:0000313" key="13">
    <source>
        <dbReference type="Proteomes" id="UP000007113"/>
    </source>
</evidence>
<dbReference type="GO" id="GO:0016020">
    <property type="term" value="C:membrane"/>
    <property type="evidence" value="ECO:0007669"/>
    <property type="project" value="TreeGrafter"/>
</dbReference>
<organism evidence="12 13">
    <name type="scientific">Granulicella mallensis (strain ATCC BAA-1857 / DSM 23137 / MP5ACTX8)</name>
    <dbReference type="NCBI Taxonomy" id="682795"/>
    <lineage>
        <taxon>Bacteria</taxon>
        <taxon>Pseudomonadati</taxon>
        <taxon>Acidobacteriota</taxon>
        <taxon>Terriglobia</taxon>
        <taxon>Terriglobales</taxon>
        <taxon>Acidobacteriaceae</taxon>
        <taxon>Granulicella</taxon>
    </lineage>
</organism>
<evidence type="ECO:0000256" key="4">
    <source>
        <dbReference type="ARBA" id="ARBA00022729"/>
    </source>
</evidence>
<accession>G8NWX1</accession>
<keyword evidence="13" id="KW-1185">Reference proteome</keyword>
<name>G8NWX1_GRAMM</name>